<comment type="subcellular location">
    <subcellularLocation>
        <location evidence="1">Membrane</location>
        <topology evidence="1">Single-pass membrane protein</topology>
    </subcellularLocation>
</comment>
<sequence length="445" mass="48013">MAFVVPLFALAIIGVVAVIAMLVVIKNVLYVSGPNEVLVFSGWGKQTTADGKTIGYRFIKGGRTFRIPLFETVDRMDLTNMIIELQVKNAYSKGGIPLTVQGVANIKVPGEEPLIHNVVERFLGKSRNEIMEIAQETLEGNLRGVLATLTPEQVNQDKEAFAAKLTEEAEHDLSTIGLVLDTLKIQNVTDEVGYLDAIGRMLSAQVRRNAQIAEARTKAEAAEQKWRNTMEAEVSKLDAQMQVAAKENERRILDARTKREAMIAEQQAEVQALIAQSQAEIGMQDARIEQVKLQLQADIIQPAEAARQKAEQNAKAEAARIVEQGRATALVLKNLAATYRGSGTNGRDVLLMQKLVPMLGQITGTIGELKIDRLTVIGPGHGNGSGGDGSLAGKLVATSEQIKAATGLDVPEILRDKFGSPKPPTVPPSARTLPPGVAPRRGDNG</sequence>
<keyword evidence="8" id="KW-1185">Reference proteome</keyword>
<dbReference type="GO" id="GO:0002020">
    <property type="term" value="F:protease binding"/>
    <property type="evidence" value="ECO:0007669"/>
    <property type="project" value="TreeGrafter"/>
</dbReference>
<keyword evidence="5" id="KW-0812">Transmembrane</keyword>
<evidence type="ECO:0000256" key="2">
    <source>
        <dbReference type="ARBA" id="ARBA00007161"/>
    </source>
</evidence>
<name>A0A0F6W995_9BACT</name>
<dbReference type="KEGG" id="samy:DB32_007874"/>
<gene>
    <name evidence="7" type="ORF">DB32_007874</name>
</gene>
<dbReference type="EMBL" id="CP011125">
    <property type="protein sequence ID" value="AKF10725.1"/>
    <property type="molecule type" value="Genomic_DNA"/>
</dbReference>
<dbReference type="InterPro" id="IPR001107">
    <property type="entry name" value="Band_7"/>
</dbReference>
<evidence type="ECO:0000256" key="1">
    <source>
        <dbReference type="ARBA" id="ARBA00004167"/>
    </source>
</evidence>
<evidence type="ECO:0000313" key="8">
    <source>
        <dbReference type="Proteomes" id="UP000034883"/>
    </source>
</evidence>
<dbReference type="SUPFAM" id="SSF117892">
    <property type="entry name" value="Band 7/SPFH domain"/>
    <property type="match status" value="1"/>
</dbReference>
<protein>
    <submittedName>
        <fullName evidence="7">Inner membrane protein YqiK</fullName>
    </submittedName>
</protein>
<dbReference type="CDD" id="cd03399">
    <property type="entry name" value="SPFH_flotillin"/>
    <property type="match status" value="1"/>
</dbReference>
<feature type="region of interest" description="Disordered" evidence="4">
    <location>
        <begin position="415"/>
        <end position="445"/>
    </location>
</feature>
<feature type="domain" description="Band 7" evidence="6">
    <location>
        <begin position="27"/>
        <end position="202"/>
    </location>
</feature>
<dbReference type="OrthoDB" id="9786220at2"/>
<dbReference type="AlphaFoldDB" id="A0A0F6W995"/>
<feature type="transmembrane region" description="Helical" evidence="5">
    <location>
        <begin position="6"/>
        <end position="25"/>
    </location>
</feature>
<dbReference type="STRING" id="927083.DB32_007874"/>
<evidence type="ECO:0000313" key="7">
    <source>
        <dbReference type="EMBL" id="AKF10725.1"/>
    </source>
</evidence>
<dbReference type="GO" id="GO:0072659">
    <property type="term" value="P:protein localization to plasma membrane"/>
    <property type="evidence" value="ECO:0007669"/>
    <property type="project" value="TreeGrafter"/>
</dbReference>
<proteinExistence type="inferred from homology"/>
<dbReference type="Proteomes" id="UP000034883">
    <property type="component" value="Chromosome"/>
</dbReference>
<dbReference type="GO" id="GO:0005886">
    <property type="term" value="C:plasma membrane"/>
    <property type="evidence" value="ECO:0007669"/>
    <property type="project" value="TreeGrafter"/>
</dbReference>
<dbReference type="Pfam" id="PF01145">
    <property type="entry name" value="Band_7"/>
    <property type="match status" value="1"/>
</dbReference>
<comment type="similarity">
    <text evidence="2">Belongs to the band 7/mec-2 family. Flotillin subfamily.</text>
</comment>
<evidence type="ECO:0000256" key="5">
    <source>
        <dbReference type="SAM" id="Phobius"/>
    </source>
</evidence>
<dbReference type="SMART" id="SM00244">
    <property type="entry name" value="PHB"/>
    <property type="match status" value="1"/>
</dbReference>
<keyword evidence="5" id="KW-1133">Transmembrane helix</keyword>
<dbReference type="PANTHER" id="PTHR13806">
    <property type="entry name" value="FLOTILLIN-RELATED"/>
    <property type="match status" value="1"/>
</dbReference>
<evidence type="ECO:0000259" key="6">
    <source>
        <dbReference type="SMART" id="SM00244"/>
    </source>
</evidence>
<organism evidence="7 8">
    <name type="scientific">Sandaracinus amylolyticus</name>
    <dbReference type="NCBI Taxonomy" id="927083"/>
    <lineage>
        <taxon>Bacteria</taxon>
        <taxon>Pseudomonadati</taxon>
        <taxon>Myxococcota</taxon>
        <taxon>Polyangia</taxon>
        <taxon>Polyangiales</taxon>
        <taxon>Sandaracinaceae</taxon>
        <taxon>Sandaracinus</taxon>
    </lineage>
</organism>
<keyword evidence="3 5" id="KW-0472">Membrane</keyword>
<dbReference type="InterPro" id="IPR027705">
    <property type="entry name" value="Flotillin_fam"/>
</dbReference>
<evidence type="ECO:0000256" key="4">
    <source>
        <dbReference type="SAM" id="MobiDB-lite"/>
    </source>
</evidence>
<dbReference type="PANTHER" id="PTHR13806:SF46">
    <property type="entry name" value="FLOTILLIN-1-RELATED"/>
    <property type="match status" value="1"/>
</dbReference>
<evidence type="ECO:0000256" key="3">
    <source>
        <dbReference type="ARBA" id="ARBA00023136"/>
    </source>
</evidence>
<reference evidence="7 8" key="1">
    <citation type="submission" date="2015-03" db="EMBL/GenBank/DDBJ databases">
        <title>Genome assembly of Sandaracinus amylolyticus DSM 53668.</title>
        <authorList>
            <person name="Sharma G."/>
            <person name="Subramanian S."/>
        </authorList>
    </citation>
    <scope>NUCLEOTIDE SEQUENCE [LARGE SCALE GENOMIC DNA]</scope>
    <source>
        <strain evidence="7 8">DSM 53668</strain>
    </source>
</reference>
<dbReference type="Gene3D" id="3.30.479.30">
    <property type="entry name" value="Band 7 domain"/>
    <property type="match status" value="1"/>
</dbReference>
<dbReference type="InterPro" id="IPR036013">
    <property type="entry name" value="Band_7/SPFH_dom_sf"/>
</dbReference>
<accession>A0A0F6W995</accession>
<dbReference type="RefSeq" id="WP_075097730.1">
    <property type="nucleotide sequence ID" value="NZ_CP011125.1"/>
</dbReference>